<proteinExistence type="predicted"/>
<dbReference type="AlphaFoldDB" id="V5XD61"/>
<accession>V5XD61</accession>
<organism evidence="1 2">
    <name type="scientific">Mycolicibacterium neoaurum VKM Ac-1815D</name>
    <dbReference type="NCBI Taxonomy" id="700508"/>
    <lineage>
        <taxon>Bacteria</taxon>
        <taxon>Bacillati</taxon>
        <taxon>Actinomycetota</taxon>
        <taxon>Actinomycetes</taxon>
        <taxon>Mycobacteriales</taxon>
        <taxon>Mycobacteriaceae</taxon>
        <taxon>Mycolicibacterium</taxon>
    </lineage>
</organism>
<evidence type="ECO:0000313" key="1">
    <source>
        <dbReference type="EMBL" id="AHC25606.1"/>
    </source>
</evidence>
<keyword evidence="2" id="KW-1185">Reference proteome</keyword>
<gene>
    <name evidence="1" type="ORF">D174_13890</name>
</gene>
<sequence>MTQKPAAFALGIGILAVPLIPVTANAVLPERDWSADAEEVTPVELVTDDGERIAIGAMDGWQIIDRGSSVIMREDGNLVLIQAYDRMDRDPAAVAQRLMRANRVDGVSAALDGGVISGNGATLSGDTCVAVTTDTTGTCAFLYDDDVVVSVIALTDPASQGPDIETIAGLITREKQQ</sequence>
<evidence type="ECO:0000313" key="2">
    <source>
        <dbReference type="Proteomes" id="UP000018763"/>
    </source>
</evidence>
<reference evidence="1 2" key="1">
    <citation type="journal article" date="2014" name="Genome Announc.">
        <title>Complete Genome Sequence of Sterol-Transforming Mycobacterium neoaurum Strain VKM Ac-1815D.</title>
        <authorList>
            <person name="Shtratnikova V.Y."/>
            <person name="Bragin E.Y."/>
            <person name="Dovbnya D.V."/>
            <person name="Pekov Y.A."/>
            <person name="Schelkunov M.I."/>
            <person name="Strizhov N."/>
            <person name="Ivashina T.V."/>
            <person name="Ashapkin V.V."/>
            <person name="Donova M.V."/>
        </authorList>
    </citation>
    <scope>NUCLEOTIDE SEQUENCE [LARGE SCALE GENOMIC DNA]</scope>
    <source>
        <strain evidence="1 2">VKM Ac-1815D</strain>
    </source>
</reference>
<name>V5XD61_MYCNE</name>
<evidence type="ECO:0008006" key="3">
    <source>
        <dbReference type="Google" id="ProtNLM"/>
    </source>
</evidence>
<dbReference type="EMBL" id="CP006936">
    <property type="protein sequence ID" value="AHC25606.1"/>
    <property type="molecule type" value="Genomic_DNA"/>
</dbReference>
<dbReference type="Proteomes" id="UP000018763">
    <property type="component" value="Chromosome"/>
</dbReference>
<protein>
    <recommendedName>
        <fullName evidence="3">DUF5642 domain-containing protein</fullName>
    </recommendedName>
</protein>